<comment type="caution">
    <text evidence="5">The sequence shown here is derived from an EMBL/GenBank/DDBJ whole genome shotgun (WGS) entry which is preliminary data.</text>
</comment>
<dbReference type="GO" id="GO:0003677">
    <property type="term" value="F:DNA binding"/>
    <property type="evidence" value="ECO:0007669"/>
    <property type="project" value="UniProtKB-KW"/>
</dbReference>
<keyword evidence="2" id="KW-0238">DNA-binding</keyword>
<dbReference type="InterPro" id="IPR023187">
    <property type="entry name" value="Tscrpt_reg_MarR-type_CS"/>
</dbReference>
<dbReference type="PRINTS" id="PR00598">
    <property type="entry name" value="HTHMARR"/>
</dbReference>
<dbReference type="Gene3D" id="1.10.10.10">
    <property type="entry name" value="Winged helix-like DNA-binding domain superfamily/Winged helix DNA-binding domain"/>
    <property type="match status" value="1"/>
</dbReference>
<organism evidence="5 6">
    <name type="scientific">Candidatus Caccovicinus merdipullorum</name>
    <dbReference type="NCBI Taxonomy" id="2840724"/>
    <lineage>
        <taxon>Bacteria</taxon>
        <taxon>Bacillati</taxon>
        <taxon>Bacillota</taxon>
        <taxon>Clostridia</taxon>
        <taxon>Eubacteriales</taxon>
        <taxon>Candidatus Caccovicinus</taxon>
    </lineage>
</organism>
<keyword evidence="1" id="KW-0805">Transcription regulation</keyword>
<dbReference type="PANTHER" id="PTHR42756:SF1">
    <property type="entry name" value="TRANSCRIPTIONAL REPRESSOR OF EMRAB OPERON"/>
    <property type="match status" value="1"/>
</dbReference>
<reference evidence="5" key="2">
    <citation type="journal article" date="2021" name="PeerJ">
        <title>Extensive microbial diversity within the chicken gut microbiome revealed by metagenomics and culture.</title>
        <authorList>
            <person name="Gilroy R."/>
            <person name="Ravi A."/>
            <person name="Getino M."/>
            <person name="Pursley I."/>
            <person name="Horton D.L."/>
            <person name="Alikhan N.F."/>
            <person name="Baker D."/>
            <person name="Gharbi K."/>
            <person name="Hall N."/>
            <person name="Watson M."/>
            <person name="Adriaenssens E.M."/>
            <person name="Foster-Nyarko E."/>
            <person name="Jarju S."/>
            <person name="Secka A."/>
            <person name="Antonio M."/>
            <person name="Oren A."/>
            <person name="Chaudhuri R.R."/>
            <person name="La Ragione R."/>
            <person name="Hildebrand F."/>
            <person name="Pallen M.J."/>
        </authorList>
    </citation>
    <scope>NUCLEOTIDE SEQUENCE</scope>
    <source>
        <strain evidence="5">CHK123-3438</strain>
    </source>
</reference>
<accession>A0A9D1KFX7</accession>
<dbReference type="GO" id="GO:0003700">
    <property type="term" value="F:DNA-binding transcription factor activity"/>
    <property type="evidence" value="ECO:0007669"/>
    <property type="project" value="InterPro"/>
</dbReference>
<evidence type="ECO:0000259" key="4">
    <source>
        <dbReference type="PROSITE" id="PS50995"/>
    </source>
</evidence>
<dbReference type="PROSITE" id="PS01117">
    <property type="entry name" value="HTH_MARR_1"/>
    <property type="match status" value="1"/>
</dbReference>
<dbReference type="EMBL" id="DVKS01000110">
    <property type="protein sequence ID" value="HIT41741.1"/>
    <property type="molecule type" value="Genomic_DNA"/>
</dbReference>
<feature type="domain" description="HTH marR-type" evidence="4">
    <location>
        <begin position="1"/>
        <end position="134"/>
    </location>
</feature>
<evidence type="ECO:0000313" key="6">
    <source>
        <dbReference type="Proteomes" id="UP000886860"/>
    </source>
</evidence>
<evidence type="ECO:0000313" key="5">
    <source>
        <dbReference type="EMBL" id="HIT41741.1"/>
    </source>
</evidence>
<dbReference type="Pfam" id="PF01047">
    <property type="entry name" value="MarR"/>
    <property type="match status" value="1"/>
</dbReference>
<reference evidence="5" key="1">
    <citation type="submission" date="2020-10" db="EMBL/GenBank/DDBJ databases">
        <authorList>
            <person name="Gilroy R."/>
        </authorList>
    </citation>
    <scope>NUCLEOTIDE SEQUENCE</scope>
    <source>
        <strain evidence="5">CHK123-3438</strain>
    </source>
</reference>
<evidence type="ECO:0000256" key="1">
    <source>
        <dbReference type="ARBA" id="ARBA00023015"/>
    </source>
</evidence>
<gene>
    <name evidence="5" type="ORF">IAB60_06540</name>
</gene>
<dbReference type="PROSITE" id="PS50995">
    <property type="entry name" value="HTH_MARR_2"/>
    <property type="match status" value="1"/>
</dbReference>
<dbReference type="PANTHER" id="PTHR42756">
    <property type="entry name" value="TRANSCRIPTIONAL REGULATOR, MARR"/>
    <property type="match status" value="1"/>
</dbReference>
<protein>
    <submittedName>
        <fullName evidence="5">MarR family transcriptional regulator</fullName>
    </submittedName>
</protein>
<dbReference type="AlphaFoldDB" id="A0A9D1KFX7"/>
<dbReference type="InterPro" id="IPR000835">
    <property type="entry name" value="HTH_MarR-typ"/>
</dbReference>
<dbReference type="InterPro" id="IPR036390">
    <property type="entry name" value="WH_DNA-bd_sf"/>
</dbReference>
<dbReference type="SUPFAM" id="SSF46785">
    <property type="entry name" value="Winged helix' DNA-binding domain"/>
    <property type="match status" value="1"/>
</dbReference>
<dbReference type="InterPro" id="IPR036388">
    <property type="entry name" value="WH-like_DNA-bd_sf"/>
</dbReference>
<evidence type="ECO:0000256" key="3">
    <source>
        <dbReference type="ARBA" id="ARBA00023163"/>
    </source>
</evidence>
<proteinExistence type="predicted"/>
<dbReference type="SMART" id="SM00347">
    <property type="entry name" value="HTH_MARR"/>
    <property type="match status" value="1"/>
</dbReference>
<sequence>MKDSLHYLLMADHLLFQKFLLSGIKDTGLTLGQPKVLDYLHSHDGAMQKDIADACHIEPATLTSLLSGMEKKGLILRKNENGNRRSLYVYLTPKGQEMAQEVDFHFQAIEETALAGFNPEEKELLTAFLSKINKNMKEHLS</sequence>
<keyword evidence="3" id="KW-0804">Transcription</keyword>
<name>A0A9D1KFX7_9FIRM</name>
<dbReference type="Proteomes" id="UP000886860">
    <property type="component" value="Unassembled WGS sequence"/>
</dbReference>
<evidence type="ECO:0000256" key="2">
    <source>
        <dbReference type="ARBA" id="ARBA00023125"/>
    </source>
</evidence>